<dbReference type="EMBL" id="BKBQ01000004">
    <property type="protein sequence ID" value="GEQ53531.1"/>
    <property type="molecule type" value="Genomic_DNA"/>
</dbReference>
<feature type="region of interest" description="Disordered" evidence="1">
    <location>
        <begin position="25"/>
        <end position="75"/>
    </location>
</feature>
<keyword evidence="6" id="KW-1185">Reference proteome</keyword>
<evidence type="ECO:0000313" key="5">
    <source>
        <dbReference type="Proteomes" id="UP000886597"/>
    </source>
</evidence>
<gene>
    <name evidence="3" type="ORF">TK11N_03770</name>
    <name evidence="4" type="ORF">TK2N_03750</name>
</gene>
<dbReference type="AlphaFoldDB" id="A0AAN4UB25"/>
<dbReference type="Proteomes" id="UP000886597">
    <property type="component" value="Unassembled WGS sequence"/>
</dbReference>
<comment type="caution">
    <text evidence="4">The sequence shown here is derived from an EMBL/GenBank/DDBJ whole genome shotgun (WGS) entry which is preliminary data.</text>
</comment>
<accession>A0AAN4UB25</accession>
<evidence type="ECO:0008006" key="7">
    <source>
        <dbReference type="Google" id="ProtNLM"/>
    </source>
</evidence>
<feature type="chain" id="PRO_5043284266" description="GerMN domain-containing protein" evidence="2">
    <location>
        <begin position="26"/>
        <end position="333"/>
    </location>
</feature>
<dbReference type="KEGG" id="tkr:C7K43_04495"/>
<feature type="compositionally biased region" description="Acidic residues" evidence="1">
    <location>
        <begin position="39"/>
        <end position="55"/>
    </location>
</feature>
<protein>
    <recommendedName>
        <fullName evidence="7">GerMN domain-containing protein</fullName>
    </recommendedName>
</protein>
<proteinExistence type="predicted"/>
<sequence>MKYFYRLFFAIVFLFIFTACSSANETGNNETHTEHESEVSNESESEAALETDQETDAQTTEVTTNEESTYQEETTPTDYLIYGEYIYLENNTPAILTLDFNRTKENGSLEEDMKNSLVESDMTSQNVLSELENVTIENGTEATLVFSPDEMMASMSSTEQTQFSKMLTQISFLYGVEQLYFYVGDEPGISIGQSGDIESMEVDANENRGYYLFPTEETDDPEYHYVTGATAGEEVYDENGELLDFAETLVAMRSVTDDNVARQPSINETVEIHHATIDENQAEVSYSIDQKAEWTEEEQNQLESVLQLTALDFKVDELHLINQNEETLTIFPF</sequence>
<dbReference type="RefSeq" id="WP_124005769.1">
    <property type="nucleotide sequence ID" value="NZ_BJYN01000003.1"/>
</dbReference>
<evidence type="ECO:0000313" key="4">
    <source>
        <dbReference type="EMBL" id="GEQ53531.1"/>
    </source>
</evidence>
<evidence type="ECO:0000313" key="6">
    <source>
        <dbReference type="Proteomes" id="UP000886607"/>
    </source>
</evidence>
<dbReference type="PROSITE" id="PS51257">
    <property type="entry name" value="PROKAR_LIPOPROTEIN"/>
    <property type="match status" value="1"/>
</dbReference>
<evidence type="ECO:0000313" key="3">
    <source>
        <dbReference type="EMBL" id="GEQ48525.1"/>
    </source>
</evidence>
<evidence type="ECO:0000256" key="1">
    <source>
        <dbReference type="SAM" id="MobiDB-lite"/>
    </source>
</evidence>
<dbReference type="EMBL" id="BKBO01000004">
    <property type="protein sequence ID" value="GEQ48525.1"/>
    <property type="molecule type" value="Genomic_DNA"/>
</dbReference>
<dbReference type="GeneID" id="69985198"/>
<reference evidence="4" key="2">
    <citation type="journal article" date="2020" name="Int. Dairy J.">
        <title>Lactic acid bacterial diversity in Brie cheese focusing on salt concentration and pH of isolation medium and characterisation of halophilic and alkaliphilic lactic acid bacterial isolates.</title>
        <authorList>
            <person name="Unno R."/>
            <person name="Matsutani M."/>
            <person name="Suzuki T."/>
            <person name="Kodama K."/>
            <person name="Matsushita H."/>
            <person name="Yamasato K."/>
            <person name="Koizumi Y."/>
            <person name="Ishikawa M."/>
        </authorList>
    </citation>
    <scope>NUCLEOTIDE SEQUENCE</scope>
    <source>
        <strain evidence="4">7C1</strain>
        <strain evidence="3">8C4</strain>
    </source>
</reference>
<organism evidence="4 5">
    <name type="scientific">Tetragenococcus koreensis</name>
    <dbReference type="NCBI Taxonomy" id="290335"/>
    <lineage>
        <taxon>Bacteria</taxon>
        <taxon>Bacillati</taxon>
        <taxon>Bacillota</taxon>
        <taxon>Bacilli</taxon>
        <taxon>Lactobacillales</taxon>
        <taxon>Enterococcaceae</taxon>
        <taxon>Tetragenococcus</taxon>
    </lineage>
</organism>
<feature type="signal peptide" evidence="2">
    <location>
        <begin position="1"/>
        <end position="25"/>
    </location>
</feature>
<reference evidence="4" key="1">
    <citation type="submission" date="2019-08" db="EMBL/GenBank/DDBJ databases">
        <authorList>
            <person name="Ishikawa M."/>
            <person name="Suzuki T."/>
            <person name="Matsutani M."/>
        </authorList>
    </citation>
    <scope>NUCLEOTIDE SEQUENCE</scope>
    <source>
        <strain evidence="4">7C1</strain>
        <strain evidence="3">8C4</strain>
    </source>
</reference>
<feature type="compositionally biased region" description="Low complexity" evidence="1">
    <location>
        <begin position="56"/>
        <end position="66"/>
    </location>
</feature>
<evidence type="ECO:0000256" key="2">
    <source>
        <dbReference type="SAM" id="SignalP"/>
    </source>
</evidence>
<keyword evidence="2" id="KW-0732">Signal</keyword>
<dbReference type="Proteomes" id="UP000886607">
    <property type="component" value="Unassembled WGS sequence"/>
</dbReference>
<name>A0AAN4UB25_9ENTE</name>